<proteinExistence type="predicted"/>
<evidence type="ECO:0000256" key="2">
    <source>
        <dbReference type="SAM" id="SignalP"/>
    </source>
</evidence>
<dbReference type="PROSITE" id="PS00941">
    <property type="entry name" value="CARBOXYLESTERASE_B_2"/>
    <property type="match status" value="1"/>
</dbReference>
<dbReference type="InterPro" id="IPR019819">
    <property type="entry name" value="Carboxylesterase_B_CS"/>
</dbReference>
<dbReference type="Gene3D" id="3.40.50.1820">
    <property type="entry name" value="alpha/beta hydrolase"/>
    <property type="match status" value="1"/>
</dbReference>
<dbReference type="InterPro" id="IPR050309">
    <property type="entry name" value="Type-B_Carboxylest/Lipase"/>
</dbReference>
<organism evidence="4 5">
    <name type="scientific">Plectus sambesii</name>
    <dbReference type="NCBI Taxonomy" id="2011161"/>
    <lineage>
        <taxon>Eukaryota</taxon>
        <taxon>Metazoa</taxon>
        <taxon>Ecdysozoa</taxon>
        <taxon>Nematoda</taxon>
        <taxon>Chromadorea</taxon>
        <taxon>Plectida</taxon>
        <taxon>Plectina</taxon>
        <taxon>Plectoidea</taxon>
        <taxon>Plectidae</taxon>
        <taxon>Plectus</taxon>
    </lineage>
</organism>
<feature type="chain" id="PRO_5037114262" evidence="2">
    <location>
        <begin position="29"/>
        <end position="627"/>
    </location>
</feature>
<evidence type="ECO:0000313" key="4">
    <source>
        <dbReference type="Proteomes" id="UP000887566"/>
    </source>
</evidence>
<feature type="transmembrane region" description="Helical" evidence="1">
    <location>
        <begin position="566"/>
        <end position="590"/>
    </location>
</feature>
<reference evidence="5" key="1">
    <citation type="submission" date="2022-11" db="UniProtKB">
        <authorList>
            <consortium name="WormBaseParasite"/>
        </authorList>
    </citation>
    <scope>IDENTIFICATION</scope>
</reference>
<dbReference type="PANTHER" id="PTHR11559">
    <property type="entry name" value="CARBOXYLESTERASE"/>
    <property type="match status" value="1"/>
</dbReference>
<keyword evidence="1" id="KW-0472">Membrane</keyword>
<keyword evidence="1" id="KW-1133">Transmembrane helix</keyword>
<evidence type="ECO:0000313" key="5">
    <source>
        <dbReference type="WBParaSite" id="PSAMB.scaffold1600size29522.g14062.t1"/>
    </source>
</evidence>
<keyword evidence="1" id="KW-0812">Transmembrane</keyword>
<sequence length="627" mass="69076">MSAAIVGGRASSRLHILFFLLPLGITSQQGLIVQTDIGPVIGRQMVAANGLMVFTFQGIPYAQPPVGSERWKPAKPAHNWSEPYANATLPYKGRCAQSRDFVQIGSEDCLYLSIFTPSIEQGAQLPIIVWIHDQRSESGISGDTPETGFRDNLAARGIIAITFNYRFGPFAAFAGVDEYLGHSDQLLALEWIHRNAALFGGNASKVTLAGAGTGAEDVLSHLQSSRSAGLFAAAIMQSGQFRRRRFDVDNASAKLVNNVGCTWAENQMTESMMQCLINKPTDEILRASQAIDWSARANNDGAPIASVPIMLGVTRDEWGYHDLLNLTYQSSYVRQFSRSYFMDQVSEVVANYAQLNDTVSKDLLVGTIQSIYSTNWLNSDDSRFWFAQYIRLKTEALYHAPTIELARTAAANGTPVYLYQFDHLSSAEMAQLPWKGVVHGSEIQYLFATPGRSVLSEVHFNPTPTDLQLVSSIGGLWTNFVKMGDPTPEAGSRNVQWTRLQYDNANARSSYLSIGAVSAMKPDFSPRAVEVWIDLVPAILAAVARPEIISHFVENSCNLSNKFSTFAGIGIALIIVLIFICGLLSVYICVKRNRNKGTVFITADQQQREVDPYGDTNVKTLFGSRYR</sequence>
<dbReference type="InterPro" id="IPR029058">
    <property type="entry name" value="AB_hydrolase_fold"/>
</dbReference>
<dbReference type="AlphaFoldDB" id="A0A914V6L7"/>
<keyword evidence="4" id="KW-1185">Reference proteome</keyword>
<evidence type="ECO:0000256" key="1">
    <source>
        <dbReference type="SAM" id="Phobius"/>
    </source>
</evidence>
<accession>A0A914V6L7</accession>
<evidence type="ECO:0000259" key="3">
    <source>
        <dbReference type="Pfam" id="PF00135"/>
    </source>
</evidence>
<keyword evidence="2" id="KW-0732">Signal</keyword>
<dbReference type="Pfam" id="PF00135">
    <property type="entry name" value="COesterase"/>
    <property type="match status" value="1"/>
</dbReference>
<dbReference type="SUPFAM" id="SSF53474">
    <property type="entry name" value="alpha/beta-Hydrolases"/>
    <property type="match status" value="1"/>
</dbReference>
<dbReference type="Proteomes" id="UP000887566">
    <property type="component" value="Unplaced"/>
</dbReference>
<protein>
    <submittedName>
        <fullName evidence="5">Carboxylesterase type B domain-containing protein</fullName>
    </submittedName>
</protein>
<name>A0A914V6L7_9BILA</name>
<dbReference type="InterPro" id="IPR002018">
    <property type="entry name" value="CarbesteraseB"/>
</dbReference>
<dbReference type="WBParaSite" id="PSAMB.scaffold1600size29522.g14062.t1">
    <property type="protein sequence ID" value="PSAMB.scaffold1600size29522.g14062.t1"/>
    <property type="gene ID" value="PSAMB.scaffold1600size29522.g14062"/>
</dbReference>
<feature type="domain" description="Carboxylesterase type B" evidence="3">
    <location>
        <begin position="31"/>
        <end position="529"/>
    </location>
</feature>
<feature type="signal peptide" evidence="2">
    <location>
        <begin position="1"/>
        <end position="28"/>
    </location>
</feature>